<dbReference type="AlphaFoldDB" id="A0A1Y5I8X3"/>
<name>A0A1Y5I8X3_OSTTA</name>
<dbReference type="InterPro" id="IPR050603">
    <property type="entry name" value="MYST_HAT"/>
</dbReference>
<dbReference type="GO" id="GO:0006355">
    <property type="term" value="P:regulation of DNA-templated transcription"/>
    <property type="evidence" value="ECO:0007669"/>
    <property type="project" value="InterPro"/>
</dbReference>
<dbReference type="Proteomes" id="UP000195557">
    <property type="component" value="Unassembled WGS sequence"/>
</dbReference>
<keyword evidence="1 4" id="KW-0808">Transferase</keyword>
<organism evidence="4">
    <name type="scientific">Ostreococcus tauri</name>
    <name type="common">Marine green alga</name>
    <dbReference type="NCBI Taxonomy" id="70448"/>
    <lineage>
        <taxon>Eukaryota</taxon>
        <taxon>Viridiplantae</taxon>
        <taxon>Chlorophyta</taxon>
        <taxon>Mamiellophyceae</taxon>
        <taxon>Mamiellales</taxon>
        <taxon>Bathycoccaceae</taxon>
        <taxon>Ostreococcus</taxon>
    </lineage>
</organism>
<dbReference type="SUPFAM" id="SSF55729">
    <property type="entry name" value="Acyl-CoA N-acyltransferases (Nat)"/>
    <property type="match status" value="1"/>
</dbReference>
<dbReference type="eggNOG" id="KOG2747">
    <property type="taxonomic scope" value="Eukaryota"/>
</dbReference>
<sequence>MLYYDVGAFYFYVLTEQDFNQEGKPLYRIVGYFSKEKGQVETNLACILTLPPYQRRGYGLFLIEFSYELSRREGRIGTPERPLSDLGSVSYTAYWNRALSEELDDFVGEISIAELSKRTNIVASDIVTTFEHNSLVRVSEDQSSVEITKEYAAETAALQLQLRNNDSLRVIPENLRWEPHTSSVVEVAEKRRRTRLFQSAENS</sequence>
<dbReference type="PANTHER" id="PTHR10615">
    <property type="entry name" value="HISTONE ACETYLTRANSFERASE"/>
    <property type="match status" value="1"/>
</dbReference>
<dbReference type="EMBL" id="KZ155791">
    <property type="protein sequence ID" value="OUS45137.1"/>
    <property type="molecule type" value="Genomic_DNA"/>
</dbReference>
<evidence type="ECO:0000313" key="4">
    <source>
        <dbReference type="EMBL" id="OUS45137.1"/>
    </source>
</evidence>
<dbReference type="InterPro" id="IPR002717">
    <property type="entry name" value="HAT_MYST-type"/>
</dbReference>
<evidence type="ECO:0000259" key="3">
    <source>
        <dbReference type="PROSITE" id="PS51726"/>
    </source>
</evidence>
<proteinExistence type="predicted"/>
<dbReference type="InterPro" id="IPR016181">
    <property type="entry name" value="Acyl_CoA_acyltransferase"/>
</dbReference>
<reference evidence="4" key="1">
    <citation type="submission" date="2017-04" db="EMBL/GenBank/DDBJ databases">
        <title>Population genomics of picophytoplankton unveils novel chromosome hypervariability.</title>
        <authorList>
            <consortium name="DOE Joint Genome Institute"/>
            <person name="Blanc-Mathieu R."/>
            <person name="Krasovec M."/>
            <person name="Hebrard M."/>
            <person name="Yau S."/>
            <person name="Desgranges E."/>
            <person name="Martin J."/>
            <person name="Schackwitz W."/>
            <person name="Kuo A."/>
            <person name="Salin G."/>
            <person name="Donnadieu C."/>
            <person name="Desdevises Y."/>
            <person name="Sanchez-Ferandin S."/>
            <person name="Moreau H."/>
            <person name="Rivals E."/>
            <person name="Grigoriev I.V."/>
            <person name="Grimsley N."/>
            <person name="Eyre-Walker A."/>
            <person name="Piganeau G."/>
        </authorList>
    </citation>
    <scope>NUCLEOTIDE SEQUENCE [LARGE SCALE GENOMIC DNA]</scope>
    <source>
        <strain evidence="4">RCC 1115</strain>
    </source>
</reference>
<dbReference type="Gene3D" id="3.40.630.30">
    <property type="match status" value="1"/>
</dbReference>
<evidence type="ECO:0000256" key="2">
    <source>
        <dbReference type="PIRSR" id="PIRSR602717-51"/>
    </source>
</evidence>
<gene>
    <name evidence="4" type="ORF">BE221DRAFT_77632</name>
</gene>
<feature type="domain" description="MYST-type HAT" evidence="3">
    <location>
        <begin position="1"/>
        <end position="179"/>
    </location>
</feature>
<feature type="active site" description="Proton donor/acceptor" evidence="2">
    <location>
        <position position="80"/>
    </location>
</feature>
<protein>
    <submittedName>
        <fullName evidence="4">Acyl-CoA N-acyltransferase</fullName>
    </submittedName>
</protein>
<dbReference type="Pfam" id="PF01853">
    <property type="entry name" value="MOZ_SAS"/>
    <property type="match status" value="1"/>
</dbReference>
<accession>A0A1Y5I8X3</accession>
<dbReference type="PROSITE" id="PS51726">
    <property type="entry name" value="MYST_HAT"/>
    <property type="match status" value="1"/>
</dbReference>
<dbReference type="GO" id="GO:0004402">
    <property type="term" value="F:histone acetyltransferase activity"/>
    <property type="evidence" value="ECO:0007669"/>
    <property type="project" value="InterPro"/>
</dbReference>
<keyword evidence="4" id="KW-0012">Acyltransferase</keyword>
<evidence type="ECO:0000256" key="1">
    <source>
        <dbReference type="ARBA" id="ARBA00022679"/>
    </source>
</evidence>